<feature type="compositionally biased region" description="Low complexity" evidence="1">
    <location>
        <begin position="151"/>
        <end position="179"/>
    </location>
</feature>
<feature type="region of interest" description="Disordered" evidence="1">
    <location>
        <begin position="128"/>
        <end position="218"/>
    </location>
</feature>
<reference evidence="2" key="1">
    <citation type="submission" date="2009-08" db="EMBL/GenBank/DDBJ databases">
        <title>Annotation of Salpingoeca rosetta.</title>
        <authorList>
            <consortium name="The Broad Institute Genome Sequencing Platform"/>
            <person name="Russ C."/>
            <person name="Cuomo C."/>
            <person name="Burger G."/>
            <person name="Gray M.W."/>
            <person name="Holland P.W.H."/>
            <person name="King N."/>
            <person name="Lang F.B.F."/>
            <person name="Roger A.J."/>
            <person name="Ruiz-Trillo I."/>
            <person name="Young S.K."/>
            <person name="Zeng Q."/>
            <person name="Gargeya S."/>
            <person name="Alvarado L."/>
            <person name="Berlin A."/>
            <person name="Chapman S.B."/>
            <person name="Chen Z."/>
            <person name="Freedman E."/>
            <person name="Gellesch M."/>
            <person name="Goldberg J."/>
            <person name="Griggs A."/>
            <person name="Gujja S."/>
            <person name="Heilman E."/>
            <person name="Heiman D."/>
            <person name="Howarth C."/>
            <person name="Mehta T."/>
            <person name="Neiman D."/>
            <person name="Pearson M."/>
            <person name="Roberts A."/>
            <person name="Saif S."/>
            <person name="Shea T."/>
            <person name="Shenoy N."/>
            <person name="Sisk P."/>
            <person name="Stolte C."/>
            <person name="Sykes S."/>
            <person name="White J."/>
            <person name="Yandava C."/>
            <person name="Haas B."/>
            <person name="Nusbaum C."/>
            <person name="Birren B."/>
        </authorList>
    </citation>
    <scope>NUCLEOTIDE SEQUENCE [LARGE SCALE GENOMIC DNA]</scope>
    <source>
        <strain evidence="2">ATCC 50818</strain>
    </source>
</reference>
<dbReference type="RefSeq" id="XP_004991910.1">
    <property type="nucleotide sequence ID" value="XM_004991853.1"/>
</dbReference>
<evidence type="ECO:0000313" key="2">
    <source>
        <dbReference type="EMBL" id="EGD75453.1"/>
    </source>
</evidence>
<gene>
    <name evidence="2" type="ORF">PTSG_06526</name>
</gene>
<dbReference type="GeneID" id="16072470"/>
<feature type="region of interest" description="Disordered" evidence="1">
    <location>
        <begin position="20"/>
        <end position="42"/>
    </location>
</feature>
<protein>
    <submittedName>
        <fullName evidence="2">Uncharacterized protein</fullName>
    </submittedName>
</protein>
<dbReference type="AlphaFoldDB" id="F2UG25"/>
<feature type="compositionally biased region" description="Low complexity" evidence="1">
    <location>
        <begin position="207"/>
        <end position="216"/>
    </location>
</feature>
<dbReference type="Proteomes" id="UP000007799">
    <property type="component" value="Unassembled WGS sequence"/>
</dbReference>
<keyword evidence="3" id="KW-1185">Reference proteome</keyword>
<dbReference type="EMBL" id="GL832972">
    <property type="protein sequence ID" value="EGD75453.1"/>
    <property type="molecule type" value="Genomic_DNA"/>
</dbReference>
<dbReference type="KEGG" id="sre:PTSG_06526"/>
<dbReference type="InParanoid" id="F2UG25"/>
<evidence type="ECO:0000313" key="3">
    <source>
        <dbReference type="Proteomes" id="UP000007799"/>
    </source>
</evidence>
<name>F2UG25_SALR5</name>
<proteinExistence type="predicted"/>
<accession>F2UG25</accession>
<organism evidence="3">
    <name type="scientific">Salpingoeca rosetta (strain ATCC 50818 / BSB-021)</name>
    <dbReference type="NCBI Taxonomy" id="946362"/>
    <lineage>
        <taxon>Eukaryota</taxon>
        <taxon>Choanoflagellata</taxon>
        <taxon>Craspedida</taxon>
        <taxon>Salpingoecidae</taxon>
        <taxon>Salpingoeca</taxon>
    </lineage>
</organism>
<sequence length="474" mass="52126">MPVVDGSRCRSDGGVCDGDDADAADNGVARSAPSPSAASSVDYGDQYHAYPMMRCKEVSLTLAHAQNEQGDCHDCHDCHDYCHDCTPDSSPVHLQQSGDEEVDVQDMRSFSTASDSDEAVVVLPQANGDGLAPQQTTLQFQPPAPPRRRVSSSPLLSSSPSSSSSMMYFTSSFSTSPPSATHQSVVSGPNSDSEMDLNRSFSETEMPSSPSCPSSPVREAACTMNNDINSGGTTTVDAGTKRSMEELMTSVRVPPSSPGPMVGMDVDPPPLGDFGALGEWHADQQLCQLQDEHGIDCLRSQTVVQQARNKVYRHKQRKRHLRRQDLLQGQQHQQWQYEDPDELEKILDATPATMSFHTVLCCVRRLHCNSDAQHGMSSFCDRCLNPATLCVSTSAFKKLTQILKQRRQPALRVALQRARRRKQDRIAKAKKHEQFNKTLHNLRATNVQYRAKLAHLLDVYNALARMLVEVAGPC</sequence>
<feature type="compositionally biased region" description="Low complexity" evidence="1">
    <location>
        <begin position="24"/>
        <end position="40"/>
    </location>
</feature>
<evidence type="ECO:0000256" key="1">
    <source>
        <dbReference type="SAM" id="MobiDB-lite"/>
    </source>
</evidence>
<feature type="compositionally biased region" description="Polar residues" evidence="1">
    <location>
        <begin position="180"/>
        <end position="192"/>
    </location>
</feature>